<dbReference type="EMBL" id="VRZA01000007">
    <property type="protein sequence ID" value="TXS90883.1"/>
    <property type="molecule type" value="Genomic_DNA"/>
</dbReference>
<gene>
    <name evidence="2" type="ORF">FV139_17990</name>
</gene>
<accession>A0A5C8ZQW1</accession>
<organism evidence="2 3">
    <name type="scientific">Parahaliea maris</name>
    <dbReference type="NCBI Taxonomy" id="2716870"/>
    <lineage>
        <taxon>Bacteria</taxon>
        <taxon>Pseudomonadati</taxon>
        <taxon>Pseudomonadota</taxon>
        <taxon>Gammaproteobacteria</taxon>
        <taxon>Cellvibrionales</taxon>
        <taxon>Halieaceae</taxon>
        <taxon>Parahaliea</taxon>
    </lineage>
</organism>
<name>A0A5C8ZQW1_9GAMM</name>
<dbReference type="PANTHER" id="PTHR22916">
    <property type="entry name" value="GLYCOSYLTRANSFERASE"/>
    <property type="match status" value="1"/>
</dbReference>
<dbReference type="Pfam" id="PF00535">
    <property type="entry name" value="Glycos_transf_2"/>
    <property type="match status" value="1"/>
</dbReference>
<proteinExistence type="predicted"/>
<dbReference type="InterPro" id="IPR001173">
    <property type="entry name" value="Glyco_trans_2-like"/>
</dbReference>
<feature type="domain" description="Glycosyltransferase 2-like" evidence="1">
    <location>
        <begin position="8"/>
        <end position="146"/>
    </location>
</feature>
<keyword evidence="2" id="KW-0808">Transferase</keyword>
<dbReference type="SUPFAM" id="SSF53448">
    <property type="entry name" value="Nucleotide-diphospho-sugar transferases"/>
    <property type="match status" value="1"/>
</dbReference>
<comment type="caution">
    <text evidence="2">The sequence shown here is derived from an EMBL/GenBank/DDBJ whole genome shotgun (WGS) entry which is preliminary data.</text>
</comment>
<keyword evidence="3" id="KW-1185">Reference proteome</keyword>
<dbReference type="Proteomes" id="UP000321039">
    <property type="component" value="Unassembled WGS sequence"/>
</dbReference>
<dbReference type="InterPro" id="IPR029044">
    <property type="entry name" value="Nucleotide-diphossugar_trans"/>
</dbReference>
<reference evidence="2 3" key="1">
    <citation type="submission" date="2019-08" db="EMBL/GenBank/DDBJ databases">
        <title>Parahaliea maris sp. nov., isolated from the surface seawater.</title>
        <authorList>
            <person name="Liu Y."/>
        </authorList>
    </citation>
    <scope>NUCLEOTIDE SEQUENCE [LARGE SCALE GENOMIC DNA]</scope>
    <source>
        <strain evidence="2 3">HSLHS9</strain>
    </source>
</reference>
<dbReference type="AlphaFoldDB" id="A0A5C8ZQW1"/>
<dbReference type="RefSeq" id="WP_148069859.1">
    <property type="nucleotide sequence ID" value="NZ_VRZA01000007.1"/>
</dbReference>
<dbReference type="GO" id="GO:0016758">
    <property type="term" value="F:hexosyltransferase activity"/>
    <property type="evidence" value="ECO:0007669"/>
    <property type="project" value="UniProtKB-ARBA"/>
</dbReference>
<dbReference type="PANTHER" id="PTHR22916:SF3">
    <property type="entry name" value="UDP-GLCNAC:BETAGAL BETA-1,3-N-ACETYLGLUCOSAMINYLTRANSFERASE-LIKE PROTEIN 1"/>
    <property type="match status" value="1"/>
</dbReference>
<evidence type="ECO:0000313" key="3">
    <source>
        <dbReference type="Proteomes" id="UP000321039"/>
    </source>
</evidence>
<evidence type="ECO:0000313" key="2">
    <source>
        <dbReference type="EMBL" id="TXS90883.1"/>
    </source>
</evidence>
<dbReference type="Gene3D" id="3.90.550.10">
    <property type="entry name" value="Spore Coat Polysaccharide Biosynthesis Protein SpsA, Chain A"/>
    <property type="match status" value="1"/>
</dbReference>
<protein>
    <submittedName>
        <fullName evidence="2">Glycosyltransferase</fullName>
    </submittedName>
</protein>
<evidence type="ECO:0000259" key="1">
    <source>
        <dbReference type="Pfam" id="PF00535"/>
    </source>
</evidence>
<sequence>MPYRPKVSIITASYNSQDTVSDTIESVNTQDYENIEHVFVDGQSSDSTLEKIRALSRRSRIVSSEPDQGIYDALNKGIQLASGEIVGFLHGDDLFAADTTVSSIVEAFSDPSVSAAYGDLQYVSRQDTTRVVRNWRSGEFTLKRMRCGWMPPHPTLYLRRSFYINKGLFDCRYKISADYYSILTLFSDPKLYSVYIPEVLVKMRVGGASNASLTNIVRKSREDYAALRRSGIGGIGTLFLKNVRKLPQFIHTST</sequence>
<dbReference type="CDD" id="cd06433">
    <property type="entry name" value="GT_2_WfgS_like"/>
    <property type="match status" value="1"/>
</dbReference>